<evidence type="ECO:0008006" key="3">
    <source>
        <dbReference type="Google" id="ProtNLM"/>
    </source>
</evidence>
<organism evidence="1 2">
    <name type="scientific">Plakobranchus ocellatus</name>
    <dbReference type="NCBI Taxonomy" id="259542"/>
    <lineage>
        <taxon>Eukaryota</taxon>
        <taxon>Metazoa</taxon>
        <taxon>Spiralia</taxon>
        <taxon>Lophotrochozoa</taxon>
        <taxon>Mollusca</taxon>
        <taxon>Gastropoda</taxon>
        <taxon>Heterobranchia</taxon>
        <taxon>Euthyneura</taxon>
        <taxon>Panpulmonata</taxon>
        <taxon>Sacoglossa</taxon>
        <taxon>Placobranchoidea</taxon>
        <taxon>Plakobranchidae</taxon>
        <taxon>Plakobranchus</taxon>
    </lineage>
</organism>
<reference evidence="1 2" key="1">
    <citation type="journal article" date="2021" name="Elife">
        <title>Chloroplast acquisition without the gene transfer in kleptoplastic sea slugs, Plakobranchus ocellatus.</title>
        <authorList>
            <person name="Maeda T."/>
            <person name="Takahashi S."/>
            <person name="Yoshida T."/>
            <person name="Shimamura S."/>
            <person name="Takaki Y."/>
            <person name="Nagai Y."/>
            <person name="Toyoda A."/>
            <person name="Suzuki Y."/>
            <person name="Arimoto A."/>
            <person name="Ishii H."/>
            <person name="Satoh N."/>
            <person name="Nishiyama T."/>
            <person name="Hasebe M."/>
            <person name="Maruyama T."/>
            <person name="Minagawa J."/>
            <person name="Obokata J."/>
            <person name="Shigenobu S."/>
        </authorList>
    </citation>
    <scope>NUCLEOTIDE SEQUENCE [LARGE SCALE GENOMIC DNA]</scope>
</reference>
<evidence type="ECO:0000313" key="1">
    <source>
        <dbReference type="EMBL" id="GFN76861.1"/>
    </source>
</evidence>
<dbReference type="Proteomes" id="UP000735302">
    <property type="component" value="Unassembled WGS sequence"/>
</dbReference>
<comment type="caution">
    <text evidence="1">The sequence shown here is derived from an EMBL/GenBank/DDBJ whole genome shotgun (WGS) entry which is preliminary data.</text>
</comment>
<dbReference type="AlphaFoldDB" id="A0AAV3Y2C0"/>
<keyword evidence="2" id="KW-1185">Reference proteome</keyword>
<sequence>MISSNSSSSSSSSGGGGGDGCGDKTVLLLLILFCFGPHRTDWVLVESLNTLEGEPRYLKHTLLSPVTRANSYQA</sequence>
<accession>A0AAV3Y2C0</accession>
<protein>
    <recommendedName>
        <fullName evidence="3">Secreted protein</fullName>
    </recommendedName>
</protein>
<name>A0AAV3Y2C0_9GAST</name>
<proteinExistence type="predicted"/>
<dbReference type="EMBL" id="BLXT01000427">
    <property type="protein sequence ID" value="GFN76861.1"/>
    <property type="molecule type" value="Genomic_DNA"/>
</dbReference>
<gene>
    <name evidence="1" type="ORF">PoB_000336700</name>
</gene>
<evidence type="ECO:0000313" key="2">
    <source>
        <dbReference type="Proteomes" id="UP000735302"/>
    </source>
</evidence>